<keyword evidence="5" id="KW-1003">Cell membrane</keyword>
<evidence type="ECO:0000256" key="19">
    <source>
        <dbReference type="SAM" id="MobiDB-lite"/>
    </source>
</evidence>
<keyword evidence="6" id="KW-0436">Ligase</keyword>
<dbReference type="Proteomes" id="UP000310200">
    <property type="component" value="Unassembled WGS sequence"/>
</dbReference>
<dbReference type="PANTHER" id="PTHR11365">
    <property type="entry name" value="5-OXOPROLINASE RELATED"/>
    <property type="match status" value="1"/>
</dbReference>
<proteinExistence type="inferred from homology"/>
<dbReference type="Pfam" id="PF01968">
    <property type="entry name" value="Hydantoinase_A"/>
    <property type="match status" value="1"/>
</dbReference>
<evidence type="ECO:0000259" key="21">
    <source>
        <dbReference type="Pfam" id="PF01968"/>
    </source>
</evidence>
<comment type="catalytic activity">
    <reaction evidence="15">
        <text>a very long-chain fatty acid + ATP + CoA = a very long-chain fatty acyl-CoA + AMP + diphosphate</text>
        <dbReference type="Rhea" id="RHEA:54536"/>
        <dbReference type="ChEBI" id="CHEBI:30616"/>
        <dbReference type="ChEBI" id="CHEBI:33019"/>
        <dbReference type="ChEBI" id="CHEBI:57287"/>
        <dbReference type="ChEBI" id="CHEBI:58950"/>
        <dbReference type="ChEBI" id="CHEBI:138261"/>
        <dbReference type="ChEBI" id="CHEBI:456215"/>
    </reaction>
</comment>
<dbReference type="GO" id="GO:0016874">
    <property type="term" value="F:ligase activity"/>
    <property type="evidence" value="ECO:0007669"/>
    <property type="project" value="UniProtKB-KW"/>
</dbReference>
<keyword evidence="9" id="KW-0067">ATP-binding</keyword>
<evidence type="ECO:0000256" key="7">
    <source>
        <dbReference type="ARBA" id="ARBA00022692"/>
    </source>
</evidence>
<feature type="domain" description="Acetophenone carboxylase-like C-terminal" evidence="24">
    <location>
        <begin position="1136"/>
        <end position="1301"/>
    </location>
</feature>
<keyword evidence="26" id="KW-1185">Reference proteome</keyword>
<evidence type="ECO:0000256" key="14">
    <source>
        <dbReference type="ARBA" id="ARBA00046271"/>
    </source>
</evidence>
<dbReference type="InterPro" id="IPR008040">
    <property type="entry name" value="Hydant_A_N"/>
</dbReference>
<dbReference type="PROSITE" id="PS00455">
    <property type="entry name" value="AMP_BINDING"/>
    <property type="match status" value="1"/>
</dbReference>
<dbReference type="Pfam" id="PF19278">
    <property type="entry name" value="Hydant_A_C"/>
    <property type="match status" value="1"/>
</dbReference>
<comment type="function">
    <text evidence="16">Acyl-CoA synthetase required for both the import of long chain fatty acids (LCFAs) (C14-C18) and the activation very long chain fatty acids (VLCFAs) (C20-C26) by esterification of the fatty acids into metabolically active CoA-thioesters for subsequent degradation or incorporation into phospholipids. The transport and fatty acyl-CoA synthetase activities are genetically separable and are thus independent activities. Esterifies VLCFAs in the peroxisome matrix. The VLCFAs are actively transported into peroxisomes by a PXA1-PXA2 heterodimeric transporter in the peroxisomal membrane.</text>
</comment>
<sequence>MLSPGIRTLSKKDLEAAGKDERVSIPHRRIGEALLEHDSDLEEMLFSQPSTSSGNENVDHKMDRGAFRFFKVNLLLWWWEKREYTVAKVFSKYAAAHPNKVAYIFEDTEWTYEQLEHYSNRVGRYFRTRPFSHFDSIAVFMENRPEYIATWLGLSKAGFVAALINTNLRRDVLLHSINAAGCKAVIFGSELKDAIRDIKDKIPDIELYQWSELADTPILEGAININTEISSIDPGSLFVQLDHVNSRDKLIYIYTSGTTGMPKAAVINNLRYMLMTCGVNSMLNLHSDDRIYNPLPLYHTAGGILGAGQALMGGVTVVLRRKFSATKYWSDCIHYECTVAQYIGEICRFLLTVPPSECDTTHKVRLMFGNGLRPQIWESFVKRFGVKQIGEFYGATEGNSNLVNIDNKIGAVGFIPRYASNLYPVALLKIDEETGELLRGSDGFCIPCKPGEPGVFVGKINPKKVVNDFSGYADKKASEQKIIHDVFKKGDRVFNSGDILVMDELGYFYFKDRTGDTFRHVPGNEGKAGMVAIYDPENSLDLKGLVGKLKKVLPNYAIPRFIRILSELPMTVLGSRPTMGDKFQFSIDRGGTFTDIYARCPGGKIRVMKLLSVDPSNYNDAPTEGIRRILAEETDVKMNGTIDTSNIEWIRMGTTVATNALLERKGAKMALLINDGFMDLLYIGNQSRPNIFDLVRIVEFNKYLCSKRISLYRKEIAMPQVLYKYVIGVKCRVIPALPESCRMENQSWRRVKGSTGEDLFVIQELDQAQLKEDLKTLRNLEIDSLAVVLAHSYTYAADEIRIGELAREAGFSQVSLSHEVMPMTRMVPRGFTACADAYLTPHIKNYLQTFSSGFKDNLKDVNVLFMQSDGGLTPMNSFNGSRAILSGPAGGVVGYAMTTYGKETDLPVIGFDMGGTSTDVSRYGGSYEHVYESTTAGVAIQAPQLDVNTVAAGGGSMLFFRSGLFEVGPESAGAHPGPACYKKGGPLTVTDANLALGRLLPEYFPQIFGPEENEPLDVSRTLSMFTKLTYEINEFLKKDEAMSIDEVAMGFIRVANETMCRPIRALTQAKGYDTSRHVLACFGGAGGQHACAIARSLGISTVFVHKYAGILSAYGMALADVVEEAQEPSAETYNRENFARLDDRLDAMEAKVRSRLRAQGFADSQIKTEPFLHLRYDGTDCALMCTPAKENLASTTTRHGDFLTTFLDRYKTEFGFTIPDRKILVDDVRVRGSGKTEIPEDPTLPPSQASPKAEKTTMVYFEGGYQETEVYQLPLLSPGDILRGPAIIMDSLSTLLVEPDCTAEITCRGDVKITIGQGRRTKVTTDLDSIQLSIFSHRFMSIAEQMGRVLQRTSISTNIKERLDFSCAIFGPDGGLVSNAPHIPVHLGAMQETVQYQMKAFNGKFTPGDVILANHPLAGGSHLPDLTVITPVFYRDVPAPVFFVASRGHHADIGGITPGSMPPHSTSLSQEGAVFKSFLLVHKGVFREKELTDALMAPGKIPGSSGTRNLSNNISDLKAQIAANQKGFQLVNELIDIYSLEVVQAYMDYIQRNAEVAVREMLRSIGTRIKMRRGKETEIDAVDYLDNGSPIKLHVNLDINKGEAVFDFSGTGCEVWGNCNAPRAITLSAVIYCLRCMVGRDIPLNQGCLKPVKIIIPEGSLLDPSDDAAVVGGNVLTSQRIVDVILAAFEICAASQGCMNNVTLGTEEWGYYETVAGGSGALGNIYGRYFFSKHICVPQGPTWHGRSAVHTHMTNTRITDPEILELRYPIILNRFSIRPGSGGNGAYIGGDGAVREMIFRAPMTLSVLTERRVYHPPGYNGGEDGACGLNILVRADGRRINLGPKTAVPVYAGDKFIMETPGGGGYGSVYEEKQEIEKSSICSKTYDSQLLKTRSASKYKDSKSNSSLHSFTERGSVFEYRMAQESV</sequence>
<dbReference type="GO" id="GO:0017168">
    <property type="term" value="F:5-oxoprolinase (ATP-hydrolyzing) activity"/>
    <property type="evidence" value="ECO:0007669"/>
    <property type="project" value="TreeGrafter"/>
</dbReference>
<dbReference type="STRING" id="300112.A0A4V3SBV7"/>
<evidence type="ECO:0000313" key="25">
    <source>
        <dbReference type="EMBL" id="TGZ54464.1"/>
    </source>
</evidence>
<dbReference type="GO" id="GO:0005524">
    <property type="term" value="F:ATP binding"/>
    <property type="evidence" value="ECO:0007669"/>
    <property type="project" value="UniProtKB-KW"/>
</dbReference>
<feature type="region of interest" description="Disordered" evidence="19">
    <location>
        <begin position="1234"/>
        <end position="1253"/>
    </location>
</feature>
<evidence type="ECO:0000256" key="4">
    <source>
        <dbReference type="ARBA" id="ARBA00022448"/>
    </source>
</evidence>
<comment type="caution">
    <text evidence="25">The sequence shown here is derived from an EMBL/GenBank/DDBJ whole genome shotgun (WGS) entry which is preliminary data.</text>
</comment>
<evidence type="ECO:0000259" key="24">
    <source>
        <dbReference type="Pfam" id="PF19278"/>
    </source>
</evidence>
<evidence type="ECO:0000259" key="22">
    <source>
        <dbReference type="Pfam" id="PF02538"/>
    </source>
</evidence>
<evidence type="ECO:0000256" key="15">
    <source>
        <dbReference type="ARBA" id="ARBA00051585"/>
    </source>
</evidence>
<dbReference type="GO" id="GO:0006749">
    <property type="term" value="P:glutathione metabolic process"/>
    <property type="evidence" value="ECO:0007669"/>
    <property type="project" value="TreeGrafter"/>
</dbReference>
<evidence type="ECO:0000256" key="18">
    <source>
        <dbReference type="ARBA" id="ARBA00078285"/>
    </source>
</evidence>
<dbReference type="InterPro" id="IPR049517">
    <property type="entry name" value="ACX-like_C"/>
</dbReference>
<evidence type="ECO:0000256" key="1">
    <source>
        <dbReference type="ARBA" id="ARBA00004651"/>
    </source>
</evidence>
<feature type="domain" description="AMP-dependent synthetase/ligase" evidence="20">
    <location>
        <begin position="91"/>
        <end position="438"/>
    </location>
</feature>
<evidence type="ECO:0000256" key="16">
    <source>
        <dbReference type="ARBA" id="ARBA00060276"/>
    </source>
</evidence>
<evidence type="ECO:0000256" key="9">
    <source>
        <dbReference type="ARBA" id="ARBA00022840"/>
    </source>
</evidence>
<gene>
    <name evidence="25" type="ORF">DBV15_09126</name>
</gene>
<dbReference type="SUPFAM" id="SSF56801">
    <property type="entry name" value="Acetyl-CoA synthetase-like"/>
    <property type="match status" value="1"/>
</dbReference>
<accession>A0A4V3SBV7</accession>
<feature type="domain" description="Hydantoinase A/oxoprolinase" evidence="21">
    <location>
        <begin position="829"/>
        <end position="1124"/>
    </location>
</feature>
<reference evidence="25 26" key="1">
    <citation type="journal article" date="2019" name="Philos. Trans. R. Soc. Lond., B, Biol. Sci.">
        <title>Ant behaviour and brain gene expression of defending hosts depend on the ecological success of the intruding social parasite.</title>
        <authorList>
            <person name="Kaur R."/>
            <person name="Stoldt M."/>
            <person name="Jongepier E."/>
            <person name="Feldmeyer B."/>
            <person name="Menzel F."/>
            <person name="Bornberg-Bauer E."/>
            <person name="Foitzik S."/>
        </authorList>
    </citation>
    <scope>NUCLEOTIDE SEQUENCE [LARGE SCALE GENOMIC DNA]</scope>
    <source>
        <tissue evidence="25">Whole body</tissue>
    </source>
</reference>
<evidence type="ECO:0000256" key="6">
    <source>
        <dbReference type="ARBA" id="ARBA00022598"/>
    </source>
</evidence>
<evidence type="ECO:0000313" key="26">
    <source>
        <dbReference type="Proteomes" id="UP000310200"/>
    </source>
</evidence>
<evidence type="ECO:0000256" key="17">
    <source>
        <dbReference type="ARBA" id="ARBA00068795"/>
    </source>
</evidence>
<dbReference type="GO" id="GO:0006869">
    <property type="term" value="P:lipid transport"/>
    <property type="evidence" value="ECO:0007669"/>
    <property type="project" value="UniProtKB-KW"/>
</dbReference>
<dbReference type="GO" id="GO:0005829">
    <property type="term" value="C:cytosol"/>
    <property type="evidence" value="ECO:0007669"/>
    <property type="project" value="TreeGrafter"/>
</dbReference>
<evidence type="ECO:0000259" key="20">
    <source>
        <dbReference type="Pfam" id="PF00501"/>
    </source>
</evidence>
<dbReference type="FunFam" id="3.40.50.12780:FF:000019">
    <property type="entry name" value="Long-chain fatty acid transporter"/>
    <property type="match status" value="1"/>
</dbReference>
<dbReference type="Gene3D" id="3.40.50.12780">
    <property type="entry name" value="N-terminal domain of ligase-like"/>
    <property type="match status" value="1"/>
</dbReference>
<name>A0A4V3SBV7_9HYME</name>
<evidence type="ECO:0000256" key="8">
    <source>
        <dbReference type="ARBA" id="ARBA00022741"/>
    </source>
</evidence>
<keyword evidence="11" id="KW-0445">Lipid transport</keyword>
<dbReference type="PANTHER" id="PTHR11365:SF2">
    <property type="entry name" value="5-OXOPROLINASE"/>
    <property type="match status" value="1"/>
</dbReference>
<comment type="subcellular location">
    <subcellularLocation>
        <location evidence="1">Cell membrane</location>
        <topology evidence="1">Multi-pass membrane protein</topology>
    </subcellularLocation>
    <subcellularLocation>
        <location evidence="14">Peroxisome membrane</location>
    </subcellularLocation>
</comment>
<dbReference type="InterPro" id="IPR000873">
    <property type="entry name" value="AMP-dep_synth/lig_dom"/>
</dbReference>
<evidence type="ECO:0000256" key="3">
    <source>
        <dbReference type="ARBA" id="ARBA00010403"/>
    </source>
</evidence>
<evidence type="ECO:0000256" key="10">
    <source>
        <dbReference type="ARBA" id="ARBA00022989"/>
    </source>
</evidence>
<dbReference type="InterPro" id="IPR003692">
    <property type="entry name" value="Hydantoinase_B"/>
</dbReference>
<feature type="domain" description="Hydantoinase/oxoprolinase N-terminal" evidence="23">
    <location>
        <begin position="585"/>
        <end position="809"/>
    </location>
</feature>
<evidence type="ECO:0000256" key="12">
    <source>
        <dbReference type="ARBA" id="ARBA00023136"/>
    </source>
</evidence>
<evidence type="ECO:0000259" key="23">
    <source>
        <dbReference type="Pfam" id="PF05378"/>
    </source>
</evidence>
<comment type="similarity">
    <text evidence="2">Belongs to the ATP-dependent AMP-binding enzyme family.</text>
</comment>
<comment type="similarity">
    <text evidence="3">Belongs to the oxoprolinase family.</text>
</comment>
<evidence type="ECO:0000256" key="5">
    <source>
        <dbReference type="ARBA" id="ARBA00022475"/>
    </source>
</evidence>
<dbReference type="Pfam" id="PF05378">
    <property type="entry name" value="Hydant_A_N"/>
    <property type="match status" value="1"/>
</dbReference>
<feature type="domain" description="Hydantoinase B/oxoprolinase" evidence="22">
    <location>
        <begin position="1328"/>
        <end position="1868"/>
    </location>
</feature>
<dbReference type="EMBL" id="QBLH01000664">
    <property type="protein sequence ID" value="TGZ54464.1"/>
    <property type="molecule type" value="Genomic_DNA"/>
</dbReference>
<keyword evidence="4" id="KW-0813">Transport</keyword>
<protein>
    <recommendedName>
        <fullName evidence="17">Very long-chain fatty acid transport protein</fullName>
    </recommendedName>
    <alternativeName>
        <fullName evidence="18">Very-long-chain acyl-CoA synthetase</fullName>
    </alternativeName>
</protein>
<keyword evidence="10" id="KW-1133">Transmembrane helix</keyword>
<dbReference type="InterPro" id="IPR020845">
    <property type="entry name" value="AMP-binding_CS"/>
</dbReference>
<keyword evidence="12" id="KW-0472">Membrane</keyword>
<dbReference type="InterPro" id="IPR045079">
    <property type="entry name" value="Oxoprolinase-like"/>
</dbReference>
<dbReference type="GO" id="GO:0005778">
    <property type="term" value="C:peroxisomal membrane"/>
    <property type="evidence" value="ECO:0007669"/>
    <property type="project" value="UniProtKB-SubCell"/>
</dbReference>
<dbReference type="InterPro" id="IPR042099">
    <property type="entry name" value="ANL_N_sf"/>
</dbReference>
<evidence type="ECO:0000256" key="13">
    <source>
        <dbReference type="ARBA" id="ARBA00023140"/>
    </source>
</evidence>
<dbReference type="GO" id="GO:0005886">
    <property type="term" value="C:plasma membrane"/>
    <property type="evidence" value="ECO:0007669"/>
    <property type="project" value="UniProtKB-SubCell"/>
</dbReference>
<dbReference type="Pfam" id="PF00501">
    <property type="entry name" value="AMP-binding"/>
    <property type="match status" value="1"/>
</dbReference>
<evidence type="ECO:0000256" key="2">
    <source>
        <dbReference type="ARBA" id="ARBA00006432"/>
    </source>
</evidence>
<dbReference type="InterPro" id="IPR002821">
    <property type="entry name" value="Hydantoinase_A"/>
</dbReference>
<dbReference type="Pfam" id="PF02538">
    <property type="entry name" value="Hydantoinase_B"/>
    <property type="match status" value="1"/>
</dbReference>
<evidence type="ECO:0000256" key="11">
    <source>
        <dbReference type="ARBA" id="ARBA00023055"/>
    </source>
</evidence>
<organism evidence="25 26">
    <name type="scientific">Temnothorax longispinosus</name>
    <dbReference type="NCBI Taxonomy" id="300112"/>
    <lineage>
        <taxon>Eukaryota</taxon>
        <taxon>Metazoa</taxon>
        <taxon>Ecdysozoa</taxon>
        <taxon>Arthropoda</taxon>
        <taxon>Hexapoda</taxon>
        <taxon>Insecta</taxon>
        <taxon>Pterygota</taxon>
        <taxon>Neoptera</taxon>
        <taxon>Endopterygota</taxon>
        <taxon>Hymenoptera</taxon>
        <taxon>Apocrita</taxon>
        <taxon>Aculeata</taxon>
        <taxon>Formicoidea</taxon>
        <taxon>Formicidae</taxon>
        <taxon>Myrmicinae</taxon>
        <taxon>Temnothorax</taxon>
    </lineage>
</organism>
<keyword evidence="8" id="KW-0547">Nucleotide-binding</keyword>
<keyword evidence="13" id="KW-0576">Peroxisome</keyword>
<keyword evidence="7" id="KW-0812">Transmembrane</keyword>